<name>A0AAV3YVK9_9GAST</name>
<evidence type="ECO:0000313" key="3">
    <source>
        <dbReference type="Proteomes" id="UP000735302"/>
    </source>
</evidence>
<proteinExistence type="predicted"/>
<dbReference type="AlphaFoldDB" id="A0AAV3YVK9"/>
<sequence length="171" mass="19148">MISDFQVLRQAKAGGGARIRRRRVPADLRADSQATVPPKPPPNQPIHDKMISGFMAIGRPDDIDGSSNAQQRSPFRSHGGLANNCATNAPCVPRRHELVIRVMPGKVWTSLWLPAPATVIACVYLTSSPTLRETVTFSSLLYRLRNHQYYVTFRLQGVHKHVHVFSKVRMK</sequence>
<organism evidence="2 3">
    <name type="scientific">Plakobranchus ocellatus</name>
    <dbReference type="NCBI Taxonomy" id="259542"/>
    <lineage>
        <taxon>Eukaryota</taxon>
        <taxon>Metazoa</taxon>
        <taxon>Spiralia</taxon>
        <taxon>Lophotrochozoa</taxon>
        <taxon>Mollusca</taxon>
        <taxon>Gastropoda</taxon>
        <taxon>Heterobranchia</taxon>
        <taxon>Euthyneura</taxon>
        <taxon>Panpulmonata</taxon>
        <taxon>Sacoglossa</taxon>
        <taxon>Placobranchoidea</taxon>
        <taxon>Plakobranchidae</taxon>
        <taxon>Plakobranchus</taxon>
    </lineage>
</organism>
<protein>
    <submittedName>
        <fullName evidence="2">Uncharacterized protein</fullName>
    </submittedName>
</protein>
<evidence type="ECO:0000256" key="1">
    <source>
        <dbReference type="SAM" id="MobiDB-lite"/>
    </source>
</evidence>
<keyword evidence="3" id="KW-1185">Reference proteome</keyword>
<comment type="caution">
    <text evidence="2">The sequence shown here is derived from an EMBL/GenBank/DDBJ whole genome shotgun (WGS) entry which is preliminary data.</text>
</comment>
<gene>
    <name evidence="2" type="ORF">PoB_001277800</name>
</gene>
<feature type="region of interest" description="Disordered" evidence="1">
    <location>
        <begin position="13"/>
        <end position="46"/>
    </location>
</feature>
<evidence type="ECO:0000313" key="2">
    <source>
        <dbReference type="EMBL" id="GFN86272.1"/>
    </source>
</evidence>
<accession>A0AAV3YVK9</accession>
<dbReference type="EMBL" id="BLXT01001503">
    <property type="protein sequence ID" value="GFN86272.1"/>
    <property type="molecule type" value="Genomic_DNA"/>
</dbReference>
<reference evidence="2 3" key="1">
    <citation type="journal article" date="2021" name="Elife">
        <title>Chloroplast acquisition without the gene transfer in kleptoplastic sea slugs, Plakobranchus ocellatus.</title>
        <authorList>
            <person name="Maeda T."/>
            <person name="Takahashi S."/>
            <person name="Yoshida T."/>
            <person name="Shimamura S."/>
            <person name="Takaki Y."/>
            <person name="Nagai Y."/>
            <person name="Toyoda A."/>
            <person name="Suzuki Y."/>
            <person name="Arimoto A."/>
            <person name="Ishii H."/>
            <person name="Satoh N."/>
            <person name="Nishiyama T."/>
            <person name="Hasebe M."/>
            <person name="Maruyama T."/>
            <person name="Minagawa J."/>
            <person name="Obokata J."/>
            <person name="Shigenobu S."/>
        </authorList>
    </citation>
    <scope>NUCLEOTIDE SEQUENCE [LARGE SCALE GENOMIC DNA]</scope>
</reference>
<dbReference type="Proteomes" id="UP000735302">
    <property type="component" value="Unassembled WGS sequence"/>
</dbReference>